<protein>
    <submittedName>
        <fullName evidence="1">HEAT repeat domain-containing protein</fullName>
    </submittedName>
</protein>
<dbReference type="Gene3D" id="1.25.10.10">
    <property type="entry name" value="Leucine-rich Repeat Variant"/>
    <property type="match status" value="1"/>
</dbReference>
<comment type="caution">
    <text evidence="1">The sequence shown here is derived from an EMBL/GenBank/DDBJ whole genome shotgun (WGS) entry which is preliminary data.</text>
</comment>
<dbReference type="SUPFAM" id="SSF48371">
    <property type="entry name" value="ARM repeat"/>
    <property type="match status" value="1"/>
</dbReference>
<evidence type="ECO:0000313" key="2">
    <source>
        <dbReference type="Proteomes" id="UP001139207"/>
    </source>
</evidence>
<name>A0A9X2B2F1_9CORY</name>
<dbReference type="RefSeq" id="WP_244804780.1">
    <property type="nucleotide sequence ID" value="NZ_JALIEA010000016.1"/>
</dbReference>
<keyword evidence="2" id="KW-1185">Reference proteome</keyword>
<gene>
    <name evidence="1" type="ORF">MUN33_10055</name>
</gene>
<sequence>MNLAHPDPSTRLRAALDAGTTRGSGVGDLIARCAVEPDFFVRDMLTWALTRHPAELTVPALLDELRSTVPQARSQALHTLSKIGDAAPVPVYPHITDALVGDADDEVARTAWRTAVGCVPHRDAGRLATRLSSQLGRGPRELRRSLSRAYLDLGEAGRAALESVSATGATEATGLTGPAGIHAATTLVLLDDPDYGFDSAEYTVTGPRPDPHRDH</sequence>
<evidence type="ECO:0000313" key="1">
    <source>
        <dbReference type="EMBL" id="MCJ7859049.1"/>
    </source>
</evidence>
<reference evidence="1" key="1">
    <citation type="submission" date="2022-04" db="EMBL/GenBank/DDBJ databases">
        <title>Corynebacterium kalidii LD5P10.</title>
        <authorList>
            <person name="Sun J.Q."/>
        </authorList>
    </citation>
    <scope>NUCLEOTIDE SEQUENCE</scope>
    <source>
        <strain evidence="1">LD5P10</strain>
    </source>
</reference>
<dbReference type="AlphaFoldDB" id="A0A9X2B2F1"/>
<dbReference type="InterPro" id="IPR016024">
    <property type="entry name" value="ARM-type_fold"/>
</dbReference>
<organism evidence="1 2">
    <name type="scientific">Corynebacterium kalidii</name>
    <dbReference type="NCBI Taxonomy" id="2931982"/>
    <lineage>
        <taxon>Bacteria</taxon>
        <taxon>Bacillati</taxon>
        <taxon>Actinomycetota</taxon>
        <taxon>Actinomycetes</taxon>
        <taxon>Mycobacteriales</taxon>
        <taxon>Corynebacteriaceae</taxon>
        <taxon>Corynebacterium</taxon>
    </lineage>
</organism>
<proteinExistence type="predicted"/>
<accession>A0A9X2B2F1</accession>
<dbReference type="InterPro" id="IPR011989">
    <property type="entry name" value="ARM-like"/>
</dbReference>
<dbReference type="Proteomes" id="UP001139207">
    <property type="component" value="Unassembled WGS sequence"/>
</dbReference>
<dbReference type="EMBL" id="JALIEA010000016">
    <property type="protein sequence ID" value="MCJ7859049.1"/>
    <property type="molecule type" value="Genomic_DNA"/>
</dbReference>